<accession>E5BHK1</accession>
<feature type="transmembrane region" description="Helical" evidence="14">
    <location>
        <begin position="257"/>
        <end position="275"/>
    </location>
</feature>
<evidence type="ECO:0000256" key="7">
    <source>
        <dbReference type="ARBA" id="ARBA00022989"/>
    </source>
</evidence>
<evidence type="ECO:0000256" key="6">
    <source>
        <dbReference type="ARBA" id="ARBA00022847"/>
    </source>
</evidence>
<reference evidence="15 16" key="1">
    <citation type="submission" date="2009-02" db="EMBL/GenBank/DDBJ databases">
        <title>The Genome Sequence of Fusobacterium sp. 3_1_5R.</title>
        <authorList>
            <consortium name="The Broad Institute Genome Sequencing Platform"/>
            <person name="Ward D."/>
            <person name="Young S.K."/>
            <person name="Kodira C.D."/>
            <person name="Zeng Q."/>
            <person name="Koehrsen M."/>
            <person name="Alvarado L."/>
            <person name="Berlin A."/>
            <person name="Borenstein D."/>
            <person name="Chen Z."/>
            <person name="Engels R."/>
            <person name="Freedman E."/>
            <person name="Gellesch M."/>
            <person name="Goldberg J."/>
            <person name="Griggs A."/>
            <person name="Gujja S."/>
            <person name="Heiman D."/>
            <person name="Hepburn T."/>
            <person name="Howarth C."/>
            <person name="Jen D."/>
            <person name="Larson L."/>
            <person name="Lewis B."/>
            <person name="Mehta T."/>
            <person name="Park D."/>
            <person name="Pearson M."/>
            <person name="Roberts A."/>
            <person name="Saif S."/>
            <person name="Shea T."/>
            <person name="Shenoy N."/>
            <person name="Sisk P."/>
            <person name="Stolte C."/>
            <person name="Sykes S."/>
            <person name="Walk T."/>
            <person name="White J."/>
            <person name="Yandava C."/>
            <person name="Allen-Vercoe E."/>
            <person name="Strauss J."/>
            <person name="Ambrose C."/>
            <person name="Lander E."/>
            <person name="Nusbaum C."/>
            <person name="Galagan J."/>
            <person name="Birren B."/>
        </authorList>
    </citation>
    <scope>NUCLEOTIDE SEQUENCE [LARGE SCALE GENOMIC DNA]</scope>
    <source>
        <strain evidence="15 16">3_1_5R</strain>
    </source>
</reference>
<evidence type="ECO:0000256" key="12">
    <source>
        <dbReference type="ARBA" id="ARBA00033708"/>
    </source>
</evidence>
<dbReference type="GO" id="GO:0015824">
    <property type="term" value="P:proline transport"/>
    <property type="evidence" value="ECO:0007669"/>
    <property type="project" value="UniProtKB-UniRule"/>
</dbReference>
<feature type="transmembrane region" description="Helical" evidence="14">
    <location>
        <begin position="345"/>
        <end position="369"/>
    </location>
</feature>
<dbReference type="InterPro" id="IPR038377">
    <property type="entry name" value="Na/Glc_symporter_sf"/>
</dbReference>
<keyword evidence="10 14" id="KW-0472">Membrane</keyword>
<dbReference type="Pfam" id="PF00474">
    <property type="entry name" value="SSF"/>
    <property type="match status" value="1"/>
</dbReference>
<feature type="transmembrane region" description="Helical" evidence="14">
    <location>
        <begin position="149"/>
        <end position="170"/>
    </location>
</feature>
<evidence type="ECO:0000313" key="16">
    <source>
        <dbReference type="Proteomes" id="UP000002975"/>
    </source>
</evidence>
<feature type="transmembrane region" description="Helical" evidence="14">
    <location>
        <begin position="416"/>
        <end position="437"/>
    </location>
</feature>
<dbReference type="Proteomes" id="UP000002975">
    <property type="component" value="Unassembled WGS sequence"/>
</dbReference>
<evidence type="ECO:0000256" key="13">
    <source>
        <dbReference type="RuleBase" id="RU362091"/>
    </source>
</evidence>
<organism evidence="15 16">
    <name type="scientific">Fusobacterium gonidiaformans 3-1-5R</name>
    <dbReference type="NCBI Taxonomy" id="469605"/>
    <lineage>
        <taxon>Bacteria</taxon>
        <taxon>Fusobacteriati</taxon>
        <taxon>Fusobacteriota</taxon>
        <taxon>Fusobacteriia</taxon>
        <taxon>Fusobacteriales</taxon>
        <taxon>Fusobacteriaceae</taxon>
        <taxon>Fusobacterium</taxon>
    </lineage>
</organism>
<dbReference type="InterPro" id="IPR011851">
    <property type="entry name" value="Na/Pro_symporter"/>
</dbReference>
<feature type="transmembrane region" description="Helical" evidence="14">
    <location>
        <begin position="390"/>
        <end position="410"/>
    </location>
</feature>
<dbReference type="InterPro" id="IPR001734">
    <property type="entry name" value="Na/solute_symporter"/>
</dbReference>
<keyword evidence="4 14" id="KW-1003">Cell membrane</keyword>
<comment type="similarity">
    <text evidence="2 13">Belongs to the sodium:solute symporter (SSF) (TC 2.A.21) family.</text>
</comment>
<keyword evidence="3 14" id="KW-0813">Transport</keyword>
<dbReference type="PANTHER" id="PTHR48086">
    <property type="entry name" value="SODIUM/PROLINE SYMPORTER-RELATED"/>
    <property type="match status" value="1"/>
</dbReference>
<comment type="function">
    <text evidence="14">Catalyzes the sodium-dependent uptake of extracellular L-proline.</text>
</comment>
<dbReference type="NCBIfam" id="TIGR02121">
    <property type="entry name" value="Na_Pro_sym"/>
    <property type="match status" value="1"/>
</dbReference>
<evidence type="ECO:0000256" key="8">
    <source>
        <dbReference type="ARBA" id="ARBA00023053"/>
    </source>
</evidence>
<evidence type="ECO:0000256" key="11">
    <source>
        <dbReference type="ARBA" id="ARBA00023201"/>
    </source>
</evidence>
<keyword evidence="16" id="KW-1185">Reference proteome</keyword>
<dbReference type="GO" id="GO:0015193">
    <property type="term" value="F:L-proline transmembrane transporter activity"/>
    <property type="evidence" value="ECO:0007669"/>
    <property type="project" value="TreeGrafter"/>
</dbReference>
<dbReference type="HOGENOM" id="CLU_018808_15_2_0"/>
<dbReference type="GO" id="GO:0005886">
    <property type="term" value="C:plasma membrane"/>
    <property type="evidence" value="ECO:0007669"/>
    <property type="project" value="UniProtKB-SubCell"/>
</dbReference>
<keyword evidence="11 14" id="KW-0739">Sodium transport</keyword>
<dbReference type="NCBIfam" id="TIGR00813">
    <property type="entry name" value="sss"/>
    <property type="match status" value="1"/>
</dbReference>
<dbReference type="Gene3D" id="1.20.1730.10">
    <property type="entry name" value="Sodium/glucose cotransporter"/>
    <property type="match status" value="1"/>
</dbReference>
<feature type="transmembrane region" description="Helical" evidence="14">
    <location>
        <begin position="210"/>
        <end position="229"/>
    </location>
</feature>
<comment type="caution">
    <text evidence="14">Lacks conserved residue(s) required for the propagation of feature annotation.</text>
</comment>
<evidence type="ECO:0000256" key="3">
    <source>
        <dbReference type="ARBA" id="ARBA00022448"/>
    </source>
</evidence>
<name>E5BHK1_9FUSO</name>
<dbReference type="AlphaFoldDB" id="E5BHK1"/>
<feature type="transmembrane region" description="Helical" evidence="14">
    <location>
        <begin position="296"/>
        <end position="320"/>
    </location>
</feature>
<feature type="transmembrane region" description="Helical" evidence="14">
    <location>
        <begin position="82"/>
        <end position="111"/>
    </location>
</feature>
<feature type="transmembrane region" description="Helical" evidence="14">
    <location>
        <begin position="444"/>
        <end position="463"/>
    </location>
</feature>
<feature type="transmembrane region" description="Helical" evidence="14">
    <location>
        <begin position="30"/>
        <end position="50"/>
    </location>
</feature>
<evidence type="ECO:0000256" key="10">
    <source>
        <dbReference type="ARBA" id="ARBA00023136"/>
    </source>
</evidence>
<dbReference type="PANTHER" id="PTHR48086:SF3">
    <property type="entry name" value="SODIUM_PROLINE SYMPORTER"/>
    <property type="match status" value="1"/>
</dbReference>
<evidence type="ECO:0000256" key="9">
    <source>
        <dbReference type="ARBA" id="ARBA00023065"/>
    </source>
</evidence>
<comment type="subcellular location">
    <subcellularLocation>
        <location evidence="1 14">Cell membrane</location>
        <topology evidence="1 14">Multi-pass membrane protein</topology>
    </subcellularLocation>
</comment>
<dbReference type="EMBL" id="GG657973">
    <property type="protein sequence ID" value="EFS21974.1"/>
    <property type="molecule type" value="Genomic_DNA"/>
</dbReference>
<evidence type="ECO:0000256" key="2">
    <source>
        <dbReference type="ARBA" id="ARBA00006434"/>
    </source>
</evidence>
<evidence type="ECO:0000256" key="4">
    <source>
        <dbReference type="ARBA" id="ARBA00022475"/>
    </source>
</evidence>
<dbReference type="GO" id="GO:0005298">
    <property type="term" value="F:proline:sodium symporter activity"/>
    <property type="evidence" value="ECO:0007669"/>
    <property type="project" value="UniProtKB-UniRule"/>
</dbReference>
<sequence length="498" mass="55347">MTIQNCICVVFLFYNIYENKRRKTMAGIETFITFIIYLLFLMGIGVYFYTKTNTHEDYVLGGRGVGYWVTAMSAQASDMSGWLLMGLPGAVFLNGLTEIWVIIGLAAGTYANWKWVAPKLRVQTEETDTLTLPTFLTKRLGDPTGMIRTFSAIAILFFFTIYSSSGLVAAGKLFETILGIDYTWGVLIGGGTIIVYIFLGGYLACCWTDFFQGVLMFFAITIVPVMAYFQGGGINGIEMAMRAREISLNIFSRTENIDIFIILSGLAWGLGYFGQPHILVRFMSIDKVEELWKSRLIAMIWVVISLVGAIAVGVTGIAVFPNITELNGDAEKIFIYMIAKLFNPWIGGILFAAILSAIMSTISSQLLVSSNTLTEDFYKYIKRTPSNKELMWVGRLSILVIFFIAGILSLNPDSKVLSLVSYAWAGFGAVFGPAILITLYKKTIHWKSVLLGMIVSAITVVVWKHTGLGNTLYEILPGFLVNTVIILCTNQYLKTERE</sequence>
<dbReference type="InterPro" id="IPR050277">
    <property type="entry name" value="Sodium:Solute_Symporter"/>
</dbReference>
<keyword evidence="7 14" id="KW-1133">Transmembrane helix</keyword>
<dbReference type="PROSITE" id="PS50283">
    <property type="entry name" value="NA_SOLUT_SYMP_3"/>
    <property type="match status" value="1"/>
</dbReference>
<dbReference type="GO" id="GO:0031402">
    <property type="term" value="F:sodium ion binding"/>
    <property type="evidence" value="ECO:0007669"/>
    <property type="project" value="UniProtKB-UniRule"/>
</dbReference>
<keyword evidence="9 14" id="KW-0406">Ion transport</keyword>
<evidence type="ECO:0000256" key="5">
    <source>
        <dbReference type="ARBA" id="ARBA00022692"/>
    </source>
</evidence>
<gene>
    <name evidence="15" type="primary">putP</name>
    <name evidence="15" type="ORF">FSBG_01471</name>
</gene>
<comment type="catalytic activity">
    <reaction evidence="12">
        <text>L-proline(in) + Na(+)(in) = L-proline(out) + Na(+)(out)</text>
        <dbReference type="Rhea" id="RHEA:28967"/>
        <dbReference type="ChEBI" id="CHEBI:29101"/>
        <dbReference type="ChEBI" id="CHEBI:60039"/>
    </reaction>
</comment>
<keyword evidence="5 14" id="KW-0812">Transmembrane</keyword>
<feature type="transmembrane region" description="Helical" evidence="14">
    <location>
        <begin position="182"/>
        <end position="203"/>
    </location>
</feature>
<evidence type="ECO:0000256" key="14">
    <source>
        <dbReference type="RuleBase" id="RU366012"/>
    </source>
</evidence>
<evidence type="ECO:0000256" key="1">
    <source>
        <dbReference type="ARBA" id="ARBA00004651"/>
    </source>
</evidence>
<keyword evidence="8 14" id="KW-0915">Sodium</keyword>
<proteinExistence type="inferred from homology"/>
<keyword evidence="6 14" id="KW-0769">Symport</keyword>
<dbReference type="CDD" id="cd11475">
    <property type="entry name" value="SLC5sbd_PutP"/>
    <property type="match status" value="1"/>
</dbReference>
<keyword evidence="14" id="KW-0029">Amino-acid transport</keyword>
<evidence type="ECO:0000313" key="15">
    <source>
        <dbReference type="EMBL" id="EFS21974.1"/>
    </source>
</evidence>
<protein>
    <recommendedName>
        <fullName evidence="14">Sodium/proline symporter</fullName>
    </recommendedName>
    <alternativeName>
        <fullName evidence="14">Proline permease</fullName>
    </alternativeName>
</protein>